<dbReference type="EMBL" id="NJES01000697">
    <property type="protein sequence ID" value="PHH69892.1"/>
    <property type="molecule type" value="Genomic_DNA"/>
</dbReference>
<feature type="region of interest" description="Disordered" evidence="2">
    <location>
        <begin position="1"/>
        <end position="192"/>
    </location>
</feature>
<dbReference type="AlphaFoldDB" id="A0A2C5YRF5"/>
<feature type="compositionally biased region" description="Acidic residues" evidence="2">
    <location>
        <begin position="314"/>
        <end position="328"/>
    </location>
</feature>
<dbReference type="InterPro" id="IPR040150">
    <property type="entry name" value="Iwr1"/>
</dbReference>
<evidence type="ECO:0000259" key="3">
    <source>
        <dbReference type="Pfam" id="PF08574"/>
    </source>
</evidence>
<gene>
    <name evidence="4" type="ORF">CDD80_6385</name>
</gene>
<organism evidence="4 5">
    <name type="scientific">Ophiocordyceps camponoti-rufipedis</name>
    <dbReference type="NCBI Taxonomy" id="2004952"/>
    <lineage>
        <taxon>Eukaryota</taxon>
        <taxon>Fungi</taxon>
        <taxon>Dikarya</taxon>
        <taxon>Ascomycota</taxon>
        <taxon>Pezizomycotina</taxon>
        <taxon>Sordariomycetes</taxon>
        <taxon>Hypocreomycetidae</taxon>
        <taxon>Hypocreales</taxon>
        <taxon>Ophiocordycipitaceae</taxon>
        <taxon>Ophiocordyceps</taxon>
    </lineage>
</organism>
<proteinExistence type="inferred from homology"/>
<evidence type="ECO:0000313" key="5">
    <source>
        <dbReference type="Proteomes" id="UP000226431"/>
    </source>
</evidence>
<sequence length="409" mass="46054">MSIPPQLIRVKRKRDEEVPVTFLQFDEAQKRHRSNSNWAYRRRDAAPEPAQSPPKPVIHVSRPEDVPSPGGQRRKASPARRSRPSGPGAPATGAELRRFHMSRSILASRKNPALRTGISKHGGGVPATFVERDQNKQRRERKPVTAQEAVATEPRPSAVEDAASMAVQTRDLKRPGVGNKARSRQGDALTHAPLPASVMNRTTDEEMEKVAAEMNRWVLNEIGANLADMEERERKLRPKAPAQRYHERHPEPEQSEDVVMDDASDGVSDDDDEWIVEEYVRIPANSVAVDVSPSDIGVLVLDDEDESLLFFGSLEEDEDDAEDDEDENAENHYTADYPEEEVQSDDEFGRGAYDYRCGASDDEEFDEACCNDHYEAPLNDDEDDDNDKDDDDAKMERIRAFMRRHPAFG</sequence>
<reference evidence="4 5" key="1">
    <citation type="submission" date="2017-06" db="EMBL/GenBank/DDBJ databases">
        <title>Ant-infecting Ophiocordyceps genomes reveal a high diversity of potential behavioral manipulation genes and a possible major role for enterotoxins.</title>
        <authorList>
            <person name="De Bekker C."/>
            <person name="Evans H.C."/>
            <person name="Brachmann A."/>
            <person name="Hughes D.P."/>
        </authorList>
    </citation>
    <scope>NUCLEOTIDE SEQUENCE [LARGE SCALE GENOMIC DNA]</scope>
    <source>
        <strain evidence="4 5">Map16</strain>
    </source>
</reference>
<dbReference type="GO" id="GO:0005737">
    <property type="term" value="C:cytoplasm"/>
    <property type="evidence" value="ECO:0007669"/>
    <property type="project" value="TreeGrafter"/>
</dbReference>
<evidence type="ECO:0000313" key="4">
    <source>
        <dbReference type="EMBL" id="PHH69892.1"/>
    </source>
</evidence>
<feature type="region of interest" description="Disordered" evidence="2">
    <location>
        <begin position="312"/>
        <end position="395"/>
    </location>
</feature>
<feature type="compositionally biased region" description="Basic residues" evidence="2">
    <location>
        <begin position="72"/>
        <end position="83"/>
    </location>
</feature>
<feature type="compositionally biased region" description="Acidic residues" evidence="2">
    <location>
        <begin position="337"/>
        <end position="346"/>
    </location>
</feature>
<comment type="caution">
    <text evidence="4">The sequence shown here is derived from an EMBL/GenBank/DDBJ whole genome shotgun (WGS) entry which is preliminary data.</text>
</comment>
<feature type="compositionally biased region" description="Acidic residues" evidence="2">
    <location>
        <begin position="360"/>
        <end position="369"/>
    </location>
</feature>
<keyword evidence="5" id="KW-1185">Reference proteome</keyword>
<protein>
    <recommendedName>
        <fullName evidence="3">Transcription factor Iwr1 domain-containing protein</fullName>
    </recommendedName>
</protein>
<dbReference type="GO" id="GO:0006606">
    <property type="term" value="P:protein import into nucleus"/>
    <property type="evidence" value="ECO:0007669"/>
    <property type="project" value="InterPro"/>
</dbReference>
<evidence type="ECO:0000256" key="1">
    <source>
        <dbReference type="ARBA" id="ARBA00010218"/>
    </source>
</evidence>
<dbReference type="Pfam" id="PF08574">
    <property type="entry name" value="Iwr1"/>
    <property type="match status" value="1"/>
</dbReference>
<dbReference type="PANTHER" id="PTHR28063">
    <property type="entry name" value="RNA POLYMERASE II NUCLEAR LOCALIZATION PROTEIN IWR1"/>
    <property type="match status" value="1"/>
</dbReference>
<feature type="region of interest" description="Disordered" evidence="2">
    <location>
        <begin position="228"/>
        <end position="269"/>
    </location>
</feature>
<comment type="similarity">
    <text evidence="1">Belongs to the IWR1/SLC7A6OS family.</text>
</comment>
<accession>A0A2C5YRF5</accession>
<feature type="compositionally biased region" description="Acidic residues" evidence="2">
    <location>
        <begin position="378"/>
        <end position="393"/>
    </location>
</feature>
<dbReference type="Proteomes" id="UP000226431">
    <property type="component" value="Unassembled WGS sequence"/>
</dbReference>
<feature type="domain" description="Transcription factor Iwr1" evidence="3">
    <location>
        <begin position="272"/>
        <end position="341"/>
    </location>
</feature>
<evidence type="ECO:0000256" key="2">
    <source>
        <dbReference type="SAM" id="MobiDB-lite"/>
    </source>
</evidence>
<dbReference type="InterPro" id="IPR013883">
    <property type="entry name" value="TF_Iwr1_dom"/>
</dbReference>
<feature type="compositionally biased region" description="Acidic residues" evidence="2">
    <location>
        <begin position="253"/>
        <end position="269"/>
    </location>
</feature>
<name>A0A2C5YRF5_9HYPO</name>
<dbReference type="PANTHER" id="PTHR28063:SF1">
    <property type="entry name" value="RNA POLYMERASE II NUCLEAR LOCALIZATION PROTEIN IWR1"/>
    <property type="match status" value="1"/>
</dbReference>
<dbReference type="OrthoDB" id="6255506at2759"/>